<proteinExistence type="predicted"/>
<name>A0ABT1E908_9FIRM</name>
<evidence type="ECO:0000313" key="3">
    <source>
        <dbReference type="Proteomes" id="UP001523566"/>
    </source>
</evidence>
<keyword evidence="3" id="KW-1185">Reference proteome</keyword>
<comment type="caution">
    <text evidence="2">The sequence shown here is derived from an EMBL/GenBank/DDBJ whole genome shotgun (WGS) entry which is preliminary data.</text>
</comment>
<organism evidence="2 3">
    <name type="scientific">Aequitasia blattaphilus</name>
    <dbReference type="NCBI Taxonomy" id="2949332"/>
    <lineage>
        <taxon>Bacteria</taxon>
        <taxon>Bacillati</taxon>
        <taxon>Bacillota</taxon>
        <taxon>Clostridia</taxon>
        <taxon>Lachnospirales</taxon>
        <taxon>Lachnospiraceae</taxon>
        <taxon>Aequitasia</taxon>
    </lineage>
</organism>
<protein>
    <submittedName>
        <fullName evidence="2">ATP-binding protein</fullName>
    </submittedName>
</protein>
<keyword evidence="2" id="KW-0067">ATP-binding</keyword>
<dbReference type="Pfam" id="PF04326">
    <property type="entry name" value="SLFN_AlbA_2"/>
    <property type="match status" value="1"/>
</dbReference>
<evidence type="ECO:0000259" key="1">
    <source>
        <dbReference type="Pfam" id="PF04326"/>
    </source>
</evidence>
<dbReference type="Gene3D" id="3.30.950.30">
    <property type="entry name" value="Schlafen, AAA domain"/>
    <property type="match status" value="1"/>
</dbReference>
<feature type="domain" description="Schlafen AlbA-2" evidence="1">
    <location>
        <begin position="17"/>
        <end position="149"/>
    </location>
</feature>
<evidence type="ECO:0000313" key="2">
    <source>
        <dbReference type="EMBL" id="MCP1101002.1"/>
    </source>
</evidence>
<dbReference type="RefSeq" id="WP_262064787.1">
    <property type="nucleotide sequence ID" value="NZ_JAMXOD010000001.1"/>
</dbReference>
<dbReference type="Proteomes" id="UP001523566">
    <property type="component" value="Unassembled WGS sequence"/>
</dbReference>
<dbReference type="InterPro" id="IPR007421">
    <property type="entry name" value="Schlafen_AlbA_2_dom"/>
</dbReference>
<accession>A0ABT1E908</accession>
<dbReference type="InterPro" id="IPR038461">
    <property type="entry name" value="Schlafen_AlbA_2_dom_sf"/>
</dbReference>
<dbReference type="EMBL" id="JAMZFW010000001">
    <property type="protein sequence ID" value="MCP1101002.1"/>
    <property type="molecule type" value="Genomic_DNA"/>
</dbReference>
<dbReference type="GO" id="GO:0005524">
    <property type="term" value="F:ATP binding"/>
    <property type="evidence" value="ECO:0007669"/>
    <property type="project" value="UniProtKB-KW"/>
</dbReference>
<keyword evidence="2" id="KW-0547">Nucleotide-binding</keyword>
<sequence>MGNLKQEIENLIALEQEGDYWDFKREWYDKQHLPNLLHDIISMANNLANRDCYIIIGVDEENDFDFKDVLGDPNRKNTQKLVDFLKNKKFAGDMRPIVHVETIEYARSCIDIIVIKNSNKTPFYLKEAYKGVFANQIYTRIQDTNTPLNSSADIDKIEWLWKKRFGLIQTPIERIESFLEEPNAWVNGPNGEMQKYYKRFPEYTLVYDDAADGRDGYTYYLFSQYKSRPYWKDIKVYYHQTLLIEVDGVALNGGVYMTPCPDIDGICFNEYYSWDIPYRYMVKGSFKYKLSEFLYHNEWSYEAKIARDNFFSVILIFETELEKDSFIDYVICNWEERDKYKDSIHIASIPEMKGYNVNVFKKEYENALILKLMLHDFRRERGLS</sequence>
<reference evidence="2 3" key="1">
    <citation type="journal article" date="2022" name="Genome Biol. Evol.">
        <title>Host diet, physiology and behaviors set the stage for Lachnospiraceae cladogenesis.</title>
        <authorList>
            <person name="Vera-Ponce De Leon A."/>
            <person name="Schneider M."/>
            <person name="Jahnes B.C."/>
            <person name="Sadowski V."/>
            <person name="Camuy-Velez L.A."/>
            <person name="Duan J."/>
            <person name="Sabree Z.L."/>
        </authorList>
    </citation>
    <scope>NUCLEOTIDE SEQUENCE [LARGE SCALE GENOMIC DNA]</scope>
    <source>
        <strain evidence="2 3">PAL113</strain>
    </source>
</reference>
<gene>
    <name evidence="2" type="ORF">NK125_01070</name>
</gene>